<evidence type="ECO:0000313" key="2">
    <source>
        <dbReference type="EMBL" id="KRM43917.1"/>
    </source>
</evidence>
<dbReference type="PATRIC" id="fig|1423786.4.peg.1214"/>
<dbReference type="InterPro" id="IPR008930">
    <property type="entry name" value="Terpenoid_cyclase/PrenylTrfase"/>
</dbReference>
<gene>
    <name evidence="2" type="ORF">FD47_GL001130</name>
</gene>
<organism evidence="2 3">
    <name type="scientific">Lentilactobacillus parafarraginis DSM 18390 = JCM 14109</name>
    <dbReference type="NCBI Taxonomy" id="1423786"/>
    <lineage>
        <taxon>Bacteria</taxon>
        <taxon>Bacillati</taxon>
        <taxon>Bacillota</taxon>
        <taxon>Bacilli</taxon>
        <taxon>Lactobacillales</taxon>
        <taxon>Lactobacillaceae</taxon>
        <taxon>Lentilactobacillus</taxon>
    </lineage>
</organism>
<protein>
    <submittedName>
        <fullName evidence="2">Fucose-binding lectin II</fullName>
    </submittedName>
</protein>
<keyword evidence="2" id="KW-0430">Lectin</keyword>
<reference evidence="2 3" key="1">
    <citation type="journal article" date="2015" name="Genome Announc.">
        <title>Expanding the biotechnology potential of lactobacilli through comparative genomics of 213 strains and associated genera.</title>
        <authorList>
            <person name="Sun Z."/>
            <person name="Harris H.M."/>
            <person name="McCann A."/>
            <person name="Guo C."/>
            <person name="Argimon S."/>
            <person name="Zhang W."/>
            <person name="Yang X."/>
            <person name="Jeffery I.B."/>
            <person name="Cooney J.C."/>
            <person name="Kagawa T.F."/>
            <person name="Liu W."/>
            <person name="Song Y."/>
            <person name="Salvetti E."/>
            <person name="Wrobel A."/>
            <person name="Rasinkangas P."/>
            <person name="Parkhill J."/>
            <person name="Rea M.C."/>
            <person name="O'Sullivan O."/>
            <person name="Ritari J."/>
            <person name="Douillard F.P."/>
            <person name="Paul Ross R."/>
            <person name="Yang R."/>
            <person name="Briner A.E."/>
            <person name="Felis G.E."/>
            <person name="de Vos W.M."/>
            <person name="Barrangou R."/>
            <person name="Klaenhammer T.R."/>
            <person name="Caufield P.W."/>
            <person name="Cui Y."/>
            <person name="Zhang H."/>
            <person name="O'Toole P.W."/>
        </authorList>
    </citation>
    <scope>NUCLEOTIDE SEQUENCE [LARGE SCALE GENOMIC DNA]</scope>
    <source>
        <strain evidence="2 3">DSM 18390</strain>
    </source>
</reference>
<dbReference type="Gene3D" id="1.50.10.20">
    <property type="match status" value="1"/>
</dbReference>
<dbReference type="RefSeq" id="WP_056980360.1">
    <property type="nucleotide sequence ID" value="NZ_AZFZ01000024.1"/>
</dbReference>
<dbReference type="EMBL" id="AZFZ01000024">
    <property type="protein sequence ID" value="KRM43917.1"/>
    <property type="molecule type" value="Genomic_DNA"/>
</dbReference>
<dbReference type="GO" id="GO:0030246">
    <property type="term" value="F:carbohydrate binding"/>
    <property type="evidence" value="ECO:0007669"/>
    <property type="project" value="UniProtKB-KW"/>
</dbReference>
<name>A0A0R1YNS8_9LACO</name>
<evidence type="ECO:0000313" key="3">
    <source>
        <dbReference type="Proteomes" id="UP000051010"/>
    </source>
</evidence>
<dbReference type="Proteomes" id="UP000051010">
    <property type="component" value="Unassembled WGS sequence"/>
</dbReference>
<proteinExistence type="predicted"/>
<feature type="signal peptide" evidence="1">
    <location>
        <begin position="1"/>
        <end position="29"/>
    </location>
</feature>
<accession>A0A0R1YNS8</accession>
<evidence type="ECO:0000256" key="1">
    <source>
        <dbReference type="SAM" id="SignalP"/>
    </source>
</evidence>
<feature type="chain" id="PRO_5006413849" evidence="1">
    <location>
        <begin position="30"/>
        <end position="349"/>
    </location>
</feature>
<sequence>MKLSSKLLMISASTLLGFGSVAPAFTANAASVKTASRSYQNRQIKVNYRYAKNMVIKNKTGLSGKTTALFSRKANPTTGAAGGYADLLVGLKGWGYKFTTTQKKRIASSLVINSKSTAADYANAIQGLKAVGLNPTKFKPAGAKKTVNLVSGLYRQSMSKQTPNVKSQVLLALTMSSTFKRPSNAKFSITSLAKSLVADQQSNNGWAYNNTAASVDSDTTSMAITALAHSKSSLSAVKSALAKGQAYLKANVTPSGAYGYVFNGKTVANANSTAEAIIALSSKQATVKYANGYFTTKQAASPLRAMLGYVNKTGSIKGATSQLIGVGQVNLATAAYRQALKGHSVYTIK</sequence>
<comment type="caution">
    <text evidence="2">The sequence shown here is derived from an EMBL/GenBank/DDBJ whole genome shotgun (WGS) entry which is preliminary data.</text>
</comment>
<dbReference type="AlphaFoldDB" id="A0A0R1YNS8"/>
<dbReference type="SUPFAM" id="SSF48239">
    <property type="entry name" value="Terpenoid cyclases/Protein prenyltransferases"/>
    <property type="match status" value="1"/>
</dbReference>
<keyword evidence="1" id="KW-0732">Signal</keyword>